<organism evidence="1">
    <name type="scientific">Arundo donax</name>
    <name type="common">Giant reed</name>
    <name type="synonym">Donax arundinaceus</name>
    <dbReference type="NCBI Taxonomy" id="35708"/>
    <lineage>
        <taxon>Eukaryota</taxon>
        <taxon>Viridiplantae</taxon>
        <taxon>Streptophyta</taxon>
        <taxon>Embryophyta</taxon>
        <taxon>Tracheophyta</taxon>
        <taxon>Spermatophyta</taxon>
        <taxon>Magnoliopsida</taxon>
        <taxon>Liliopsida</taxon>
        <taxon>Poales</taxon>
        <taxon>Poaceae</taxon>
        <taxon>PACMAD clade</taxon>
        <taxon>Arundinoideae</taxon>
        <taxon>Arundineae</taxon>
        <taxon>Arundo</taxon>
    </lineage>
</organism>
<evidence type="ECO:0000313" key="1">
    <source>
        <dbReference type="EMBL" id="JAD88784.1"/>
    </source>
</evidence>
<accession>A0A0A9DJN1</accession>
<reference evidence="1" key="2">
    <citation type="journal article" date="2015" name="Data Brief">
        <title>Shoot transcriptome of the giant reed, Arundo donax.</title>
        <authorList>
            <person name="Barrero R.A."/>
            <person name="Guerrero F.D."/>
            <person name="Moolhuijzen P."/>
            <person name="Goolsby J.A."/>
            <person name="Tidwell J."/>
            <person name="Bellgard S.E."/>
            <person name="Bellgard M.I."/>
        </authorList>
    </citation>
    <scope>NUCLEOTIDE SEQUENCE</scope>
    <source>
        <tissue evidence="1">Shoot tissue taken approximately 20 cm above the soil surface</tissue>
    </source>
</reference>
<dbReference type="AlphaFoldDB" id="A0A0A9DJN1"/>
<dbReference type="EMBL" id="GBRH01209111">
    <property type="protein sequence ID" value="JAD88784.1"/>
    <property type="molecule type" value="Transcribed_RNA"/>
</dbReference>
<protein>
    <submittedName>
        <fullName evidence="1">Uncharacterized protein</fullName>
    </submittedName>
</protein>
<reference evidence="1" key="1">
    <citation type="submission" date="2014-09" db="EMBL/GenBank/DDBJ databases">
        <authorList>
            <person name="Magalhaes I.L.F."/>
            <person name="Oliveira U."/>
            <person name="Santos F.R."/>
            <person name="Vidigal T.H.D.A."/>
            <person name="Brescovit A.D."/>
            <person name="Santos A.J."/>
        </authorList>
    </citation>
    <scope>NUCLEOTIDE SEQUENCE</scope>
    <source>
        <tissue evidence="1">Shoot tissue taken approximately 20 cm above the soil surface</tissue>
    </source>
</reference>
<proteinExistence type="predicted"/>
<sequence length="46" mass="5554">MHLAFLKCISVNSTEKIYHRQDFYCASYNILKCRIWNCQFSFCLTI</sequence>
<name>A0A0A9DJN1_ARUDO</name>